<keyword evidence="2" id="KW-1133">Transmembrane helix</keyword>
<accession>A0ABS0TBN8</accession>
<evidence type="ECO:0000313" key="4">
    <source>
        <dbReference type="EMBL" id="MBI5975817.1"/>
    </source>
</evidence>
<feature type="compositionally biased region" description="Polar residues" evidence="1">
    <location>
        <begin position="248"/>
        <end position="257"/>
    </location>
</feature>
<feature type="region of interest" description="Disordered" evidence="1">
    <location>
        <begin position="166"/>
        <end position="342"/>
    </location>
</feature>
<name>A0ABS0TBN8_9STAP</name>
<dbReference type="EMBL" id="JABANU010000027">
    <property type="protein sequence ID" value="MBI5975817.1"/>
    <property type="molecule type" value="Genomic_DNA"/>
</dbReference>
<feature type="transmembrane region" description="Helical" evidence="2">
    <location>
        <begin position="114"/>
        <end position="144"/>
    </location>
</feature>
<feature type="domain" description="DUF4064" evidence="3">
    <location>
        <begin position="14"/>
        <end position="125"/>
    </location>
</feature>
<feature type="compositionally biased region" description="Basic and acidic residues" evidence="1">
    <location>
        <begin position="270"/>
        <end position="342"/>
    </location>
</feature>
<reference evidence="4 5" key="1">
    <citation type="submission" date="2020-04" db="EMBL/GenBank/DDBJ databases">
        <title>Staphylococcus species from domestic dog.</title>
        <authorList>
            <person name="Paterson G.K."/>
        </authorList>
    </citation>
    <scope>NUCLEOTIDE SEQUENCE [LARGE SCALE GENOMIC DNA]</scope>
    <source>
        <strain evidence="4 5">H16/1A</strain>
    </source>
</reference>
<gene>
    <name evidence="4" type="ORF">HHH54_09460</name>
</gene>
<evidence type="ECO:0000256" key="2">
    <source>
        <dbReference type="SAM" id="Phobius"/>
    </source>
</evidence>
<organism evidence="4 5">
    <name type="scientific">Staphylococcus canis</name>
    <dbReference type="NCBI Taxonomy" id="2724942"/>
    <lineage>
        <taxon>Bacteria</taxon>
        <taxon>Bacillati</taxon>
        <taxon>Bacillota</taxon>
        <taxon>Bacilli</taxon>
        <taxon>Bacillales</taxon>
        <taxon>Staphylococcaceae</taxon>
        <taxon>Staphylococcus</taxon>
    </lineage>
</organism>
<keyword evidence="2" id="KW-0472">Membrane</keyword>
<feature type="transmembrane region" description="Helical" evidence="2">
    <location>
        <begin position="85"/>
        <end position="108"/>
    </location>
</feature>
<evidence type="ECO:0000259" key="3">
    <source>
        <dbReference type="Pfam" id="PF13273"/>
    </source>
</evidence>
<dbReference type="RefSeq" id="WP_198618587.1">
    <property type="nucleotide sequence ID" value="NZ_JABANU010000027.1"/>
</dbReference>
<proteinExistence type="predicted"/>
<feature type="compositionally biased region" description="Basic and acidic residues" evidence="1">
    <location>
        <begin position="217"/>
        <end position="228"/>
    </location>
</feature>
<dbReference type="NCBIfam" id="NF047418">
    <property type="entry name" value="teichoic_AuxB"/>
    <property type="match status" value="1"/>
</dbReference>
<evidence type="ECO:0000256" key="1">
    <source>
        <dbReference type="SAM" id="MobiDB-lite"/>
    </source>
</evidence>
<feature type="compositionally biased region" description="Basic and acidic residues" evidence="1">
    <location>
        <begin position="166"/>
        <end position="186"/>
    </location>
</feature>
<comment type="caution">
    <text evidence="4">The sequence shown here is derived from an EMBL/GenBank/DDBJ whole genome shotgun (WGS) entry which is preliminary data.</text>
</comment>
<sequence length="342" mass="39716">MVGDAYNQIKRPPSRVAEKILGWLSWILLLAMTIVAMFFGLVLFSNENSIQSLENNIANNSFFQDILANNNMTATQLVIMLQNGVWAFIVYLIICLLISFLALISMNYRIVSGLLFLITAIITIPVFFILVPLFFFIVAMMMFIRKGYVEREAVYYEPEYDNEDTARFHTSEVRERPTAMPERDNGIDTQNTSLDSDESEPEVLSRTAKYNHKPIKSKSDETNNHDSYNDMNEYNESEQIHSSDSEIDQQNMESLSNHAEHSDAYVTQDTRYEDLKAEKEARKEQKKAEKARLREARKQKRADAKAERKSRPSATVERRKNFDDRLKLQQKKAKEQNQEHDE</sequence>
<keyword evidence="5" id="KW-1185">Reference proteome</keyword>
<dbReference type="Pfam" id="PF13273">
    <property type="entry name" value="DUF4064"/>
    <property type="match status" value="1"/>
</dbReference>
<evidence type="ECO:0000313" key="5">
    <source>
        <dbReference type="Proteomes" id="UP000751852"/>
    </source>
</evidence>
<dbReference type="InterPro" id="IPR025273">
    <property type="entry name" value="DUF4064"/>
</dbReference>
<keyword evidence="2" id="KW-0812">Transmembrane</keyword>
<feature type="transmembrane region" description="Helical" evidence="2">
    <location>
        <begin position="20"/>
        <end position="44"/>
    </location>
</feature>
<protein>
    <submittedName>
        <fullName evidence="4">DUF4064 domain-containing protein</fullName>
    </submittedName>
</protein>
<dbReference type="Proteomes" id="UP000751852">
    <property type="component" value="Unassembled WGS sequence"/>
</dbReference>